<dbReference type="PANTHER" id="PTHR46986:SF1">
    <property type="entry name" value="ENDORIBONUCLEASE YBEY, CHLOROPLASTIC"/>
    <property type="match status" value="1"/>
</dbReference>
<dbReference type="InterPro" id="IPR023091">
    <property type="entry name" value="MetalPrtase_cat_dom_sf_prd"/>
</dbReference>
<feature type="binding site" evidence="9">
    <location>
        <position position="118"/>
    </location>
    <ligand>
        <name>Zn(2+)</name>
        <dbReference type="ChEBI" id="CHEBI:29105"/>
        <note>catalytic</note>
    </ligand>
</feature>
<dbReference type="InterPro" id="IPR020549">
    <property type="entry name" value="YbeY_CS"/>
</dbReference>
<dbReference type="EC" id="3.1.-.-" evidence="9"/>
<sequence length="156" mass="18583">MDDLNFIYDDNSEELKNYESVFSQLVRITKDVLNINNSLSMSINYIKDEKSLELNKKYRNKDYIGDVISFPIDDDYGLYEQLDFREIGDIFITYQEAKRKADQYNHDIKTEMCWLFVHGLLHILGYDHELSDKDEEIMFALTDKILNKINVKYKIV</sequence>
<dbReference type="STRING" id="1276258.SAPIS_v1c07030"/>
<keyword evidence="10" id="KW-0482">Metalloprotease</keyword>
<dbReference type="GO" id="GO:0004222">
    <property type="term" value="F:metalloendopeptidase activity"/>
    <property type="evidence" value="ECO:0007669"/>
    <property type="project" value="InterPro"/>
</dbReference>
<feature type="binding site" evidence="9">
    <location>
        <position position="128"/>
    </location>
    <ligand>
        <name>Zn(2+)</name>
        <dbReference type="ChEBI" id="CHEBI:29105"/>
        <note>catalytic</note>
    </ligand>
</feature>
<evidence type="ECO:0000256" key="8">
    <source>
        <dbReference type="ARBA" id="ARBA00022833"/>
    </source>
</evidence>
<organism evidence="10 11">
    <name type="scientific">Spiroplasma apis B31</name>
    <dbReference type="NCBI Taxonomy" id="1276258"/>
    <lineage>
        <taxon>Bacteria</taxon>
        <taxon>Bacillati</taxon>
        <taxon>Mycoplasmatota</taxon>
        <taxon>Mollicutes</taxon>
        <taxon>Entomoplasmatales</taxon>
        <taxon>Spiroplasmataceae</taxon>
        <taxon>Spiroplasma</taxon>
    </lineage>
</organism>
<dbReference type="PANTHER" id="PTHR46986">
    <property type="entry name" value="ENDORIBONUCLEASE YBEY, CHLOROPLASTIC"/>
    <property type="match status" value="1"/>
</dbReference>
<dbReference type="Gene3D" id="3.40.390.30">
    <property type="entry name" value="Metalloproteases ('zincins'), catalytic domain"/>
    <property type="match status" value="1"/>
</dbReference>
<dbReference type="EMBL" id="CP006682">
    <property type="protein sequence ID" value="AHB36548.1"/>
    <property type="molecule type" value="Genomic_DNA"/>
</dbReference>
<keyword evidence="8 9" id="KW-0862">Zinc</keyword>
<accession>V5RJB3</accession>
<dbReference type="InterPro" id="IPR002036">
    <property type="entry name" value="YbeY"/>
</dbReference>
<comment type="subcellular location">
    <subcellularLocation>
        <location evidence="9">Cytoplasm</location>
    </subcellularLocation>
</comment>
<evidence type="ECO:0000256" key="3">
    <source>
        <dbReference type="ARBA" id="ARBA00022552"/>
    </source>
</evidence>
<dbReference type="GO" id="GO:0006508">
    <property type="term" value="P:proteolysis"/>
    <property type="evidence" value="ECO:0007669"/>
    <property type="project" value="UniProtKB-KW"/>
</dbReference>
<dbReference type="Proteomes" id="UP000018550">
    <property type="component" value="Chromosome"/>
</dbReference>
<dbReference type="OrthoDB" id="9807740at2"/>
<keyword evidence="10" id="KW-0645">Protease</keyword>
<comment type="similarity">
    <text evidence="1 9">Belongs to the endoribonuclease YbeY family.</text>
</comment>
<keyword evidence="9" id="KW-0963">Cytoplasm</keyword>
<dbReference type="GO" id="GO:0008270">
    <property type="term" value="F:zinc ion binding"/>
    <property type="evidence" value="ECO:0007669"/>
    <property type="project" value="UniProtKB-UniRule"/>
</dbReference>
<protein>
    <recommendedName>
        <fullName evidence="9">Endoribonuclease YbeY</fullName>
        <ecNumber evidence="9">3.1.-.-</ecNumber>
    </recommendedName>
</protein>
<evidence type="ECO:0000256" key="4">
    <source>
        <dbReference type="ARBA" id="ARBA00022722"/>
    </source>
</evidence>
<evidence type="ECO:0000256" key="1">
    <source>
        <dbReference type="ARBA" id="ARBA00010875"/>
    </source>
</evidence>
<dbReference type="GO" id="GO:0004521">
    <property type="term" value="F:RNA endonuclease activity"/>
    <property type="evidence" value="ECO:0007669"/>
    <property type="project" value="UniProtKB-UniRule"/>
</dbReference>
<dbReference type="HOGENOM" id="CLU_106710_3_0_14"/>
<dbReference type="PROSITE" id="PS01306">
    <property type="entry name" value="UPF0054"/>
    <property type="match status" value="1"/>
</dbReference>
<evidence type="ECO:0000256" key="6">
    <source>
        <dbReference type="ARBA" id="ARBA00022759"/>
    </source>
</evidence>
<keyword evidence="7 9" id="KW-0378">Hydrolase</keyword>
<dbReference type="AlphaFoldDB" id="V5RJB3"/>
<keyword evidence="6 9" id="KW-0255">Endonuclease</keyword>
<evidence type="ECO:0000256" key="5">
    <source>
        <dbReference type="ARBA" id="ARBA00022723"/>
    </source>
</evidence>
<evidence type="ECO:0000256" key="7">
    <source>
        <dbReference type="ARBA" id="ARBA00022801"/>
    </source>
</evidence>
<proteinExistence type="inferred from homology"/>
<dbReference type="KEGG" id="sapi:SAPIS_v1c07030"/>
<dbReference type="NCBIfam" id="TIGR00043">
    <property type="entry name" value="rRNA maturation RNase YbeY"/>
    <property type="match status" value="1"/>
</dbReference>
<keyword evidence="3 9" id="KW-0698">rRNA processing</keyword>
<name>V5RJB3_SPIAP</name>
<dbReference type="SUPFAM" id="SSF55486">
    <property type="entry name" value="Metalloproteases ('zincins'), catalytic domain"/>
    <property type="match status" value="1"/>
</dbReference>
<dbReference type="PATRIC" id="fig|1276258.3.peg.717"/>
<reference evidence="10 11" key="1">
    <citation type="journal article" date="2014" name="Genome Announc.">
        <title>Complete Genome Sequence of Spiroplasma apis B31T (ATCC 33834), a Bacterium Associated with May Disease of Honeybees (Apis mellifera).</title>
        <authorList>
            <person name="Ku C."/>
            <person name="Lo W.S."/>
            <person name="Chen L.L."/>
            <person name="Kuo C.H."/>
        </authorList>
    </citation>
    <scope>NUCLEOTIDE SEQUENCE [LARGE SCALE GENOMIC DNA]</scope>
    <source>
        <strain evidence="10">B31</strain>
    </source>
</reference>
<evidence type="ECO:0000256" key="2">
    <source>
        <dbReference type="ARBA" id="ARBA00022517"/>
    </source>
</evidence>
<comment type="function">
    <text evidence="9">Single strand-specific metallo-endoribonuclease involved in late-stage 70S ribosome quality control and in maturation of the 3' terminus of the 16S rRNA.</text>
</comment>
<dbReference type="RefSeq" id="WP_023789744.1">
    <property type="nucleotide sequence ID" value="NC_022998.1"/>
</dbReference>
<evidence type="ECO:0000256" key="9">
    <source>
        <dbReference type="HAMAP-Rule" id="MF_00009"/>
    </source>
</evidence>
<dbReference type="eggNOG" id="COG0319">
    <property type="taxonomic scope" value="Bacteria"/>
</dbReference>
<keyword evidence="11" id="KW-1185">Reference proteome</keyword>
<dbReference type="GO" id="GO:0006364">
    <property type="term" value="P:rRNA processing"/>
    <property type="evidence" value="ECO:0007669"/>
    <property type="project" value="UniProtKB-UniRule"/>
</dbReference>
<keyword evidence="4 9" id="KW-0540">Nuclease</keyword>
<dbReference type="HAMAP" id="MF_00009">
    <property type="entry name" value="Endoribonucl_YbeY"/>
    <property type="match status" value="1"/>
</dbReference>
<evidence type="ECO:0000313" key="11">
    <source>
        <dbReference type="Proteomes" id="UP000018550"/>
    </source>
</evidence>
<dbReference type="Pfam" id="PF02130">
    <property type="entry name" value="YbeY"/>
    <property type="match status" value="1"/>
</dbReference>
<feature type="binding site" evidence="9">
    <location>
        <position position="122"/>
    </location>
    <ligand>
        <name>Zn(2+)</name>
        <dbReference type="ChEBI" id="CHEBI:29105"/>
        <note>catalytic</note>
    </ligand>
</feature>
<evidence type="ECO:0000313" key="10">
    <source>
        <dbReference type="EMBL" id="AHB36548.1"/>
    </source>
</evidence>
<comment type="cofactor">
    <cofactor evidence="9">
        <name>Zn(2+)</name>
        <dbReference type="ChEBI" id="CHEBI:29105"/>
    </cofactor>
    <text evidence="9">Binds 1 zinc ion.</text>
</comment>
<dbReference type="GO" id="GO:0005737">
    <property type="term" value="C:cytoplasm"/>
    <property type="evidence" value="ECO:0007669"/>
    <property type="project" value="UniProtKB-SubCell"/>
</dbReference>
<keyword evidence="2 9" id="KW-0690">Ribosome biogenesis</keyword>
<keyword evidence="5 9" id="KW-0479">Metal-binding</keyword>
<gene>
    <name evidence="10" type="primary">yqfG</name>
    <name evidence="9" type="synonym">ybeY</name>
    <name evidence="10" type="ORF">SAPIS_v1c07030</name>
</gene>